<keyword evidence="3 9" id="KW-0812">Transmembrane</keyword>
<dbReference type="InterPro" id="IPR017452">
    <property type="entry name" value="GPCR_Rhodpsn_7TM"/>
</dbReference>
<evidence type="ECO:0000256" key="9">
    <source>
        <dbReference type="SAM" id="Phobius"/>
    </source>
</evidence>
<evidence type="ECO:0000256" key="4">
    <source>
        <dbReference type="ARBA" id="ARBA00022989"/>
    </source>
</evidence>
<feature type="transmembrane region" description="Helical" evidence="9">
    <location>
        <begin position="226"/>
        <end position="244"/>
    </location>
</feature>
<dbReference type="PANTHER" id="PTHR24249:SF372">
    <property type="entry name" value="G-PROTEIN COUPLED RECEPTORS FAMILY 1 PROFILE DOMAIN-CONTAINING PROTEIN"/>
    <property type="match status" value="1"/>
</dbReference>
<protein>
    <recommendedName>
        <fullName evidence="10">G-protein coupled receptors family 1 profile domain-containing protein</fullName>
    </recommendedName>
</protein>
<dbReference type="CDD" id="cd00637">
    <property type="entry name" value="7tm_classA_rhodopsin-like"/>
    <property type="match status" value="1"/>
</dbReference>
<accession>A0A137P882</accession>
<dbReference type="PROSITE" id="PS50262">
    <property type="entry name" value="G_PROTEIN_RECEP_F1_2"/>
    <property type="match status" value="1"/>
</dbReference>
<proteinExistence type="predicted"/>
<evidence type="ECO:0000256" key="3">
    <source>
        <dbReference type="ARBA" id="ARBA00022692"/>
    </source>
</evidence>
<evidence type="ECO:0000256" key="6">
    <source>
        <dbReference type="ARBA" id="ARBA00023136"/>
    </source>
</evidence>
<keyword evidence="12" id="KW-1185">Reference proteome</keyword>
<evidence type="ECO:0000256" key="5">
    <source>
        <dbReference type="ARBA" id="ARBA00023040"/>
    </source>
</evidence>
<sequence>MGLDDSTLINYVFNSIGLIGTILIFIFNSVLILIILIKCDSRSPDNRLILILCVIKVIDGIEYTILYMAKLIIGYEWFSASNLQCKIYTFITQSSPRIEITTVMVISIVRYVFVYYGIKKRLLFWILILALSISPALVIFLYGAISGDVKPTSSYLQRVPYTLPGLLTTVITSIIPFLFLIPCWTITFCYFGIGYKVNKELNKLIKEAKSTNNQPLIVNIKKQKTMLFIQLIAVFILYNLNYLASYITHMLKFIIGYKRPPFIDALIFTAGRTTCVFNSIITISFQPEINNEFKLILIKSKLQLKGIFNRFRNIQ</sequence>
<dbReference type="InterPro" id="IPR050569">
    <property type="entry name" value="TAAR"/>
</dbReference>
<keyword evidence="4 9" id="KW-1133">Transmembrane helix</keyword>
<evidence type="ECO:0000313" key="12">
    <source>
        <dbReference type="Proteomes" id="UP000070444"/>
    </source>
</evidence>
<dbReference type="PANTHER" id="PTHR24249">
    <property type="entry name" value="HISTAMINE RECEPTOR-RELATED G-PROTEIN COUPLED RECEPTOR"/>
    <property type="match status" value="1"/>
</dbReference>
<gene>
    <name evidence="11" type="ORF">CONCODRAFT_6097</name>
</gene>
<keyword evidence="7" id="KW-0675">Receptor</keyword>
<keyword evidence="8" id="KW-0807">Transducer</keyword>
<feature type="domain" description="G-protein coupled receptors family 1 profile" evidence="10">
    <location>
        <begin position="27"/>
        <end position="282"/>
    </location>
</feature>
<evidence type="ECO:0000256" key="1">
    <source>
        <dbReference type="ARBA" id="ARBA00004651"/>
    </source>
</evidence>
<dbReference type="SUPFAM" id="SSF81321">
    <property type="entry name" value="Family A G protein-coupled receptor-like"/>
    <property type="match status" value="1"/>
</dbReference>
<dbReference type="GO" id="GO:0004930">
    <property type="term" value="F:G protein-coupled receptor activity"/>
    <property type="evidence" value="ECO:0007669"/>
    <property type="project" value="UniProtKB-KW"/>
</dbReference>
<feature type="transmembrane region" description="Helical" evidence="9">
    <location>
        <begin position="48"/>
        <end position="69"/>
    </location>
</feature>
<evidence type="ECO:0000259" key="10">
    <source>
        <dbReference type="PROSITE" id="PS50262"/>
    </source>
</evidence>
<dbReference type="Proteomes" id="UP000070444">
    <property type="component" value="Unassembled WGS sequence"/>
</dbReference>
<evidence type="ECO:0000256" key="8">
    <source>
        <dbReference type="ARBA" id="ARBA00023224"/>
    </source>
</evidence>
<comment type="subcellular location">
    <subcellularLocation>
        <location evidence="1">Cell membrane</location>
        <topology evidence="1">Multi-pass membrane protein</topology>
    </subcellularLocation>
</comment>
<dbReference type="Gene3D" id="1.20.1070.10">
    <property type="entry name" value="Rhodopsin 7-helix transmembrane proteins"/>
    <property type="match status" value="1"/>
</dbReference>
<organism evidence="11 12">
    <name type="scientific">Conidiobolus coronatus (strain ATCC 28846 / CBS 209.66 / NRRL 28638)</name>
    <name type="common">Delacroixia coronata</name>
    <dbReference type="NCBI Taxonomy" id="796925"/>
    <lineage>
        <taxon>Eukaryota</taxon>
        <taxon>Fungi</taxon>
        <taxon>Fungi incertae sedis</taxon>
        <taxon>Zoopagomycota</taxon>
        <taxon>Entomophthoromycotina</taxon>
        <taxon>Entomophthoromycetes</taxon>
        <taxon>Entomophthorales</taxon>
        <taxon>Ancylistaceae</taxon>
        <taxon>Conidiobolus</taxon>
    </lineage>
</organism>
<dbReference type="AlphaFoldDB" id="A0A137P882"/>
<evidence type="ECO:0000256" key="7">
    <source>
        <dbReference type="ARBA" id="ARBA00023170"/>
    </source>
</evidence>
<feature type="transmembrane region" description="Helical" evidence="9">
    <location>
        <begin position="98"/>
        <end position="116"/>
    </location>
</feature>
<feature type="transmembrane region" description="Helical" evidence="9">
    <location>
        <begin position="12"/>
        <end position="36"/>
    </location>
</feature>
<reference evidence="11 12" key="1">
    <citation type="journal article" date="2015" name="Genome Biol. Evol.">
        <title>Phylogenomic analyses indicate that early fungi evolved digesting cell walls of algal ancestors of land plants.</title>
        <authorList>
            <person name="Chang Y."/>
            <person name="Wang S."/>
            <person name="Sekimoto S."/>
            <person name="Aerts A.L."/>
            <person name="Choi C."/>
            <person name="Clum A."/>
            <person name="LaButti K.M."/>
            <person name="Lindquist E.A."/>
            <person name="Yee Ngan C."/>
            <person name="Ohm R.A."/>
            <person name="Salamov A.A."/>
            <person name="Grigoriev I.V."/>
            <person name="Spatafora J.W."/>
            <person name="Berbee M.L."/>
        </authorList>
    </citation>
    <scope>NUCLEOTIDE SEQUENCE [LARGE SCALE GENOMIC DNA]</scope>
    <source>
        <strain evidence="11 12">NRRL 28638</strain>
    </source>
</reference>
<evidence type="ECO:0000256" key="2">
    <source>
        <dbReference type="ARBA" id="ARBA00022475"/>
    </source>
</evidence>
<feature type="transmembrane region" description="Helical" evidence="9">
    <location>
        <begin position="165"/>
        <end position="193"/>
    </location>
</feature>
<keyword evidence="2" id="KW-1003">Cell membrane</keyword>
<keyword evidence="6 9" id="KW-0472">Membrane</keyword>
<dbReference type="GO" id="GO:0005886">
    <property type="term" value="C:plasma membrane"/>
    <property type="evidence" value="ECO:0007669"/>
    <property type="project" value="UniProtKB-SubCell"/>
</dbReference>
<feature type="transmembrane region" description="Helical" evidence="9">
    <location>
        <begin position="123"/>
        <end position="145"/>
    </location>
</feature>
<dbReference type="EMBL" id="KQ964480">
    <property type="protein sequence ID" value="KXN71210.1"/>
    <property type="molecule type" value="Genomic_DNA"/>
</dbReference>
<keyword evidence="5" id="KW-0297">G-protein coupled receptor</keyword>
<name>A0A137P882_CONC2</name>
<evidence type="ECO:0000313" key="11">
    <source>
        <dbReference type="EMBL" id="KXN71210.1"/>
    </source>
</evidence>